<dbReference type="Proteomes" id="UP000255233">
    <property type="component" value="Unassembled WGS sequence"/>
</dbReference>
<evidence type="ECO:0000313" key="2">
    <source>
        <dbReference type="EMBL" id="SUE35136.1"/>
    </source>
</evidence>
<dbReference type="AlphaFoldDB" id="A0A379MUS8"/>
<keyword evidence="3" id="KW-1185">Reference proteome</keyword>
<feature type="signal peptide" evidence="1">
    <location>
        <begin position="1"/>
        <end position="19"/>
    </location>
</feature>
<name>A0A379MUS8_9BACT</name>
<gene>
    <name evidence="2" type="ORF">NCTC11190_02382</name>
</gene>
<dbReference type="RefSeq" id="WP_027291118.1">
    <property type="nucleotide sequence ID" value="NZ_CALVFX010000016.1"/>
</dbReference>
<evidence type="ECO:0000313" key="3">
    <source>
        <dbReference type="Proteomes" id="UP000255233"/>
    </source>
</evidence>
<protein>
    <submittedName>
        <fullName evidence="2">Uncharacterized protein</fullName>
    </submittedName>
</protein>
<dbReference type="OrthoDB" id="9969529at2"/>
<feature type="chain" id="PRO_5017020496" evidence="1">
    <location>
        <begin position="20"/>
        <end position="96"/>
    </location>
</feature>
<dbReference type="EMBL" id="UGVL01000001">
    <property type="protein sequence ID" value="SUE35136.1"/>
    <property type="molecule type" value="Genomic_DNA"/>
</dbReference>
<sequence>MKTKSVFLLAAATATSSLAYINYSFAQTQGSVSDLTLANIEALNFSIDPELIPSAGIPCKHTGNQEDCCTYYIHTSDGTVIPQHDFFCINDPDYRP</sequence>
<dbReference type="STRING" id="880526.GCA_000427365_01438"/>
<organism evidence="2 3">
    <name type="scientific">Rikenella microfusus</name>
    <dbReference type="NCBI Taxonomy" id="28139"/>
    <lineage>
        <taxon>Bacteria</taxon>
        <taxon>Pseudomonadati</taxon>
        <taxon>Bacteroidota</taxon>
        <taxon>Bacteroidia</taxon>
        <taxon>Bacteroidales</taxon>
        <taxon>Rikenellaceae</taxon>
        <taxon>Rikenella</taxon>
    </lineage>
</organism>
<accession>A0A379MUS8</accession>
<proteinExistence type="predicted"/>
<reference evidence="2 3" key="1">
    <citation type="submission" date="2018-06" db="EMBL/GenBank/DDBJ databases">
        <authorList>
            <consortium name="Pathogen Informatics"/>
            <person name="Doyle S."/>
        </authorList>
    </citation>
    <scope>NUCLEOTIDE SEQUENCE [LARGE SCALE GENOMIC DNA]</scope>
    <source>
        <strain evidence="2 3">NCTC11190</strain>
    </source>
</reference>
<evidence type="ECO:0000256" key="1">
    <source>
        <dbReference type="SAM" id="SignalP"/>
    </source>
</evidence>
<keyword evidence="1" id="KW-0732">Signal</keyword>